<proteinExistence type="predicted"/>
<reference evidence="1 2" key="1">
    <citation type="submission" date="2018-08" db="EMBL/GenBank/DDBJ databases">
        <title>A genome reference for cultivated species of the human gut microbiota.</title>
        <authorList>
            <person name="Zou Y."/>
            <person name="Xue W."/>
            <person name="Luo G."/>
        </authorList>
    </citation>
    <scope>NUCLEOTIDE SEQUENCE [LARGE SCALE GENOMIC DNA]</scope>
    <source>
        <strain evidence="1 2">AF16-14</strain>
    </source>
</reference>
<dbReference type="EMBL" id="QRYC01000019">
    <property type="protein sequence ID" value="RGU55248.1"/>
    <property type="molecule type" value="Genomic_DNA"/>
</dbReference>
<gene>
    <name evidence="1" type="ORF">DWW57_12855</name>
</gene>
<dbReference type="Proteomes" id="UP000284243">
    <property type="component" value="Unassembled WGS sequence"/>
</dbReference>
<accession>A0A412TN43</accession>
<evidence type="ECO:0000313" key="2">
    <source>
        <dbReference type="Proteomes" id="UP000284243"/>
    </source>
</evidence>
<sequence>MVFQITSNAEQDAQGGSLPIVLILRFCKQRSITTPDLIALPEQWDKEFEWHNLKRANSYHDKMK</sequence>
<evidence type="ECO:0000313" key="1">
    <source>
        <dbReference type="EMBL" id="RGU55248.1"/>
    </source>
</evidence>
<dbReference type="AlphaFoldDB" id="A0A412TN43"/>
<comment type="caution">
    <text evidence="1">The sequence shown here is derived from an EMBL/GenBank/DDBJ whole genome shotgun (WGS) entry which is preliminary data.</text>
</comment>
<name>A0A412TN43_9BACT</name>
<protein>
    <submittedName>
        <fullName evidence="1">Uncharacterized protein</fullName>
    </submittedName>
</protein>
<organism evidence="1 2">
    <name type="scientific">Odoribacter splanchnicus</name>
    <dbReference type="NCBI Taxonomy" id="28118"/>
    <lineage>
        <taxon>Bacteria</taxon>
        <taxon>Pseudomonadati</taxon>
        <taxon>Bacteroidota</taxon>
        <taxon>Bacteroidia</taxon>
        <taxon>Bacteroidales</taxon>
        <taxon>Odoribacteraceae</taxon>
        <taxon>Odoribacter</taxon>
    </lineage>
</organism>